<dbReference type="AlphaFoldDB" id="A0A2U8FDS8"/>
<keyword evidence="2" id="KW-0808">Transferase</keyword>
<dbReference type="Gene3D" id="2.20.25.10">
    <property type="match status" value="1"/>
</dbReference>
<evidence type="ECO:0000313" key="2">
    <source>
        <dbReference type="EMBL" id="AWI33545.1"/>
    </source>
</evidence>
<protein>
    <submittedName>
        <fullName evidence="2">2-polyprenyl-3-methyl-5-hydroxy-6-metoxy-1, 4-benzoquinol methylase</fullName>
    </submittedName>
</protein>
<dbReference type="Pfam" id="PF08241">
    <property type="entry name" value="Methyltransf_11"/>
    <property type="match status" value="1"/>
</dbReference>
<dbReference type="CDD" id="cd02440">
    <property type="entry name" value="AdoMet_MTases"/>
    <property type="match status" value="1"/>
</dbReference>
<dbReference type="InterPro" id="IPR013216">
    <property type="entry name" value="Methyltransf_11"/>
</dbReference>
<dbReference type="InterPro" id="IPR029063">
    <property type="entry name" value="SAM-dependent_MTases_sf"/>
</dbReference>
<dbReference type="Gene3D" id="3.40.50.150">
    <property type="entry name" value="Vaccinia Virus protein VP39"/>
    <property type="match status" value="1"/>
</dbReference>
<dbReference type="Proteomes" id="UP000244890">
    <property type="component" value="Chromosome"/>
</dbReference>
<gene>
    <name evidence="2" type="ORF">CDV25_01300</name>
</gene>
<dbReference type="GO" id="GO:0032259">
    <property type="term" value="P:methylation"/>
    <property type="evidence" value="ECO:0007669"/>
    <property type="project" value="UniProtKB-KW"/>
</dbReference>
<dbReference type="SUPFAM" id="SSF158997">
    <property type="entry name" value="Trm112p-like"/>
    <property type="match status" value="1"/>
</dbReference>
<reference evidence="2 3" key="1">
    <citation type="submission" date="2017-06" db="EMBL/GenBank/DDBJ databases">
        <title>Complete genome of Helicobacter apodemus.</title>
        <authorList>
            <person name="Cho S."/>
        </authorList>
    </citation>
    <scope>NUCLEOTIDE SEQUENCE [LARGE SCALE GENOMIC DNA]</scope>
    <source>
        <strain evidence="3">SNUVETPUB-15-01</strain>
    </source>
</reference>
<keyword evidence="2" id="KW-0489">Methyltransferase</keyword>
<accession>A0A2U8FDS8</accession>
<dbReference type="EMBL" id="CP021886">
    <property type="protein sequence ID" value="AWI33545.1"/>
    <property type="molecule type" value="Genomic_DNA"/>
</dbReference>
<sequence>MVKEHLEYLVCPACKGNLKLQKEVYEGDFIKEGLLSCDCGKEYSIVNFIPRFVPKSNYADSFGFEWNMHKKTQFDSESGVEASKKRFYEETKWNPKEGGIILEAGCGSGRFTPYALQVAEREGLLISFDYSSAVDAALVGNPLSKNLLFLQANIYELPLKEGIIDKCFCFGVLQHTPSAKKAILSLVRSLKNGGEFVCDHYPFNCNTLFNTKYWVRPITTRIPHKMLYNFGRKYINFMWPLFKFNRKFFSPKRANRINWRLLIPDYSNERLSEEKLKEWAYLDFFDMLSPKYDRPILMQTFYDYLQESGLENIWVKKGYNGWEGRGSKS</sequence>
<evidence type="ECO:0000313" key="3">
    <source>
        <dbReference type="Proteomes" id="UP000244890"/>
    </source>
</evidence>
<organism evidence="2 3">
    <name type="scientific">Helicobacter apodemus</name>
    <dbReference type="NCBI Taxonomy" id="135569"/>
    <lineage>
        <taxon>Bacteria</taxon>
        <taxon>Pseudomonadati</taxon>
        <taxon>Campylobacterota</taxon>
        <taxon>Epsilonproteobacteria</taxon>
        <taxon>Campylobacterales</taxon>
        <taxon>Helicobacteraceae</taxon>
        <taxon>Helicobacter</taxon>
    </lineage>
</organism>
<evidence type="ECO:0000259" key="1">
    <source>
        <dbReference type="Pfam" id="PF08241"/>
    </source>
</evidence>
<dbReference type="KEGG" id="had:CDV25_01300"/>
<dbReference type="GO" id="GO:0008757">
    <property type="term" value="F:S-adenosylmethionine-dependent methyltransferase activity"/>
    <property type="evidence" value="ECO:0007669"/>
    <property type="project" value="InterPro"/>
</dbReference>
<dbReference type="RefSeq" id="WP_108910441.1">
    <property type="nucleotide sequence ID" value="NZ_CP021886.1"/>
</dbReference>
<name>A0A2U8FDS8_9HELI</name>
<feature type="domain" description="Methyltransferase type 11" evidence="1">
    <location>
        <begin position="102"/>
        <end position="198"/>
    </location>
</feature>
<dbReference type="OrthoDB" id="9777830at2"/>
<proteinExistence type="predicted"/>
<dbReference type="SUPFAM" id="SSF53335">
    <property type="entry name" value="S-adenosyl-L-methionine-dependent methyltransferases"/>
    <property type="match status" value="1"/>
</dbReference>